<dbReference type="Gramene" id="TraesCS7A03G0552900.1">
    <property type="protein sequence ID" value="TraesCS7A03G0552900.1.CDS"/>
    <property type="gene ID" value="TraesCS7A03G0552900"/>
</dbReference>
<evidence type="ECO:0000256" key="2">
    <source>
        <dbReference type="ARBA" id="ARBA00022737"/>
    </source>
</evidence>
<dbReference type="Pfam" id="PF03106">
    <property type="entry name" value="WRKY"/>
    <property type="match status" value="2"/>
</dbReference>
<keyword evidence="10" id="KW-1185">Reference proteome</keyword>
<feature type="compositionally biased region" description="Basic and acidic residues" evidence="7">
    <location>
        <begin position="216"/>
        <end position="235"/>
    </location>
</feature>
<evidence type="ECO:0000256" key="7">
    <source>
        <dbReference type="SAM" id="MobiDB-lite"/>
    </source>
</evidence>
<dbReference type="SUPFAM" id="SSF118290">
    <property type="entry name" value="WRKY DNA-binding domain"/>
    <property type="match status" value="2"/>
</dbReference>
<keyword evidence="3" id="KW-0805">Transcription regulation</keyword>
<feature type="region of interest" description="Disordered" evidence="7">
    <location>
        <begin position="296"/>
        <end position="322"/>
    </location>
</feature>
<organism evidence="9">
    <name type="scientific">Triticum aestivum</name>
    <name type="common">Wheat</name>
    <dbReference type="NCBI Taxonomy" id="4565"/>
    <lineage>
        <taxon>Eukaryota</taxon>
        <taxon>Viridiplantae</taxon>
        <taxon>Streptophyta</taxon>
        <taxon>Embryophyta</taxon>
        <taxon>Tracheophyta</taxon>
        <taxon>Spermatophyta</taxon>
        <taxon>Magnoliopsida</taxon>
        <taxon>Liliopsida</taxon>
        <taxon>Poales</taxon>
        <taxon>Poaceae</taxon>
        <taxon>BOP clade</taxon>
        <taxon>Pooideae</taxon>
        <taxon>Triticodae</taxon>
        <taxon>Triticeae</taxon>
        <taxon>Triticinae</taxon>
        <taxon>Triticum</taxon>
    </lineage>
</organism>
<keyword evidence="4" id="KW-0238">DNA-binding</keyword>
<dbReference type="PROSITE" id="PS50811">
    <property type="entry name" value="WRKY"/>
    <property type="match status" value="2"/>
</dbReference>
<dbReference type="OMA" id="YKGSHSH"/>
<dbReference type="OrthoDB" id="1923003at2759"/>
<evidence type="ECO:0000256" key="6">
    <source>
        <dbReference type="ARBA" id="ARBA00023242"/>
    </source>
</evidence>
<feature type="compositionally biased region" description="Polar residues" evidence="7">
    <location>
        <begin position="206"/>
        <end position="215"/>
    </location>
</feature>
<proteinExistence type="predicted"/>
<keyword evidence="5" id="KW-0804">Transcription</keyword>
<sequence length="651" mass="70960">MAGASNRRGAVMEDWMLSTPSPRTLMLSLFNNDFSSGPFSDVSSDSGSNKPHDGMERSKASVGSSPGESSQVTKTSLHFEPNLFDANEKSSPDSGSPAERNGFCALKIDTSRVGFSASIRSPIIIPPGVSPRELLESPVFLPNAIAQPSPTTGKLPFLMRTNANTTIPSVHKKAQELSHDDHTISFQQILRSKPTFSFVDKGPSVTHHNQPLASENNHRIPDNEQEDSKANRNGDDSPATIIVRAEDGYNWRKYGKKQVKNSEHPTSYYKCSHQNCPVKKKVERCQDGDITEIVYKGSHNHPLPPPDRRPSVPFSHSNDLQADGEENALDDHFQHAHGEVPATNLSASLNREGFADRSAIREAIDVSPPTLSGEDNNREAHGTVSSGIDRDQDVTESKRRMMDYVTPATAIGTIDIGALASRAVREARVIVQTTSEVDVLDDGYRWRKYGQKVVKGNPNPRSYYKCTHPSCPVRKHVERAPNDLKSVITTYEGKHTHEVPADRNNGYPSSGHGHVAPLPQANGLHWRSGPAQGGIIPQYSGAAAYGSLAQLGVAGGFPFGMLPRGLALVPVPAQMMAGHPSAMQGTPRLVLQAREVKGNPAARPADQSGTGPAAYQQLMSSFTSWLQRTRLTEKGNTENSNDFKQEKWIKI</sequence>
<dbReference type="STRING" id="4565.A0A3B6RHN5"/>
<feature type="compositionally biased region" description="Basic and acidic residues" evidence="7">
    <location>
        <begin position="50"/>
        <end position="59"/>
    </location>
</feature>
<dbReference type="FunFam" id="2.20.25.80:FF:000001">
    <property type="entry name" value="WRKY transcription factor 33"/>
    <property type="match status" value="1"/>
</dbReference>
<dbReference type="Gramene" id="TraesCS7A02G240800.1">
    <property type="protein sequence ID" value="TraesCS7A02G240800.1"/>
    <property type="gene ID" value="TraesCS7A02G240800"/>
</dbReference>
<protein>
    <recommendedName>
        <fullName evidence="8">WRKY domain-containing protein</fullName>
    </recommendedName>
</protein>
<dbReference type="InterPro" id="IPR036576">
    <property type="entry name" value="WRKY_dom_sf"/>
</dbReference>
<dbReference type="InterPro" id="IPR044810">
    <property type="entry name" value="WRKY_plant"/>
</dbReference>
<comment type="subcellular location">
    <subcellularLocation>
        <location evidence="1">Nucleus</location>
    </subcellularLocation>
</comment>
<dbReference type="GO" id="GO:0000976">
    <property type="term" value="F:transcription cis-regulatory region binding"/>
    <property type="evidence" value="ECO:0000318"/>
    <property type="project" value="GO_Central"/>
</dbReference>
<keyword evidence="6" id="KW-0539">Nucleus</keyword>
<dbReference type="EnsemblPlants" id="TraesCS7A02G240800.1">
    <property type="protein sequence ID" value="TraesCS7A02G240800.1"/>
    <property type="gene ID" value="TraesCS7A02G240800"/>
</dbReference>
<dbReference type="PANTHER" id="PTHR31221">
    <property type="entry name" value="WRKY TRANSCRIPTION FACTOR PROTEIN 1-RELATED"/>
    <property type="match status" value="1"/>
</dbReference>
<accession>A0A3B6RHN5</accession>
<evidence type="ECO:0000259" key="8">
    <source>
        <dbReference type="PROSITE" id="PS50811"/>
    </source>
</evidence>
<keyword evidence="2" id="KW-0677">Repeat</keyword>
<evidence type="ECO:0000313" key="9">
    <source>
        <dbReference type="EnsemblPlants" id="TraesCS7A02G240800.1"/>
    </source>
</evidence>
<evidence type="ECO:0000256" key="1">
    <source>
        <dbReference type="ARBA" id="ARBA00004123"/>
    </source>
</evidence>
<evidence type="ECO:0000313" key="10">
    <source>
        <dbReference type="Proteomes" id="UP000019116"/>
    </source>
</evidence>
<feature type="region of interest" description="Disordered" evidence="7">
    <location>
        <begin position="197"/>
        <end position="240"/>
    </location>
</feature>
<dbReference type="GO" id="GO:0009737">
    <property type="term" value="P:response to abscisic acid"/>
    <property type="evidence" value="ECO:0007669"/>
    <property type="project" value="UniProtKB-ARBA"/>
</dbReference>
<dbReference type="AlphaFoldDB" id="A0A3B6RHN5"/>
<dbReference type="SMART" id="SM00774">
    <property type="entry name" value="WRKY"/>
    <property type="match status" value="2"/>
</dbReference>
<dbReference type="PANTHER" id="PTHR31221:SF370">
    <property type="entry name" value="WRKY DOMAIN-CONTAINING PROTEIN"/>
    <property type="match status" value="1"/>
</dbReference>
<feature type="domain" description="WRKY" evidence="8">
    <location>
        <begin position="435"/>
        <end position="500"/>
    </location>
</feature>
<evidence type="ECO:0000256" key="3">
    <source>
        <dbReference type="ARBA" id="ARBA00023015"/>
    </source>
</evidence>
<name>A0A3B6RHN5_WHEAT</name>
<feature type="region of interest" description="Disordered" evidence="7">
    <location>
        <begin position="366"/>
        <end position="395"/>
    </location>
</feature>
<evidence type="ECO:0000256" key="5">
    <source>
        <dbReference type="ARBA" id="ARBA00023163"/>
    </source>
</evidence>
<reference evidence="9" key="1">
    <citation type="submission" date="2018-08" db="EMBL/GenBank/DDBJ databases">
        <authorList>
            <person name="Rossello M."/>
        </authorList>
    </citation>
    <scope>NUCLEOTIDE SEQUENCE [LARGE SCALE GENOMIC DNA]</scope>
    <source>
        <strain evidence="9">cv. Chinese Spring</strain>
    </source>
</reference>
<dbReference type="GO" id="GO:0003700">
    <property type="term" value="F:DNA-binding transcription factor activity"/>
    <property type="evidence" value="ECO:0000318"/>
    <property type="project" value="GO_Central"/>
</dbReference>
<dbReference type="SMR" id="A0A3B6RHN5"/>
<dbReference type="GO" id="GO:0006355">
    <property type="term" value="P:regulation of DNA-templated transcription"/>
    <property type="evidence" value="ECO:0000318"/>
    <property type="project" value="GO_Central"/>
</dbReference>
<dbReference type="GO" id="GO:0005634">
    <property type="term" value="C:nucleus"/>
    <property type="evidence" value="ECO:0000318"/>
    <property type="project" value="GO_Central"/>
</dbReference>
<feature type="region of interest" description="Disordered" evidence="7">
    <location>
        <begin position="493"/>
        <end position="515"/>
    </location>
</feature>
<feature type="compositionally biased region" description="Low complexity" evidence="7">
    <location>
        <begin position="38"/>
        <end position="48"/>
    </location>
</feature>
<feature type="domain" description="WRKY" evidence="8">
    <location>
        <begin position="240"/>
        <end position="304"/>
    </location>
</feature>
<dbReference type="FunFam" id="2.20.25.80:FF:000006">
    <property type="entry name" value="WRKY transcription factor"/>
    <property type="match status" value="1"/>
</dbReference>
<dbReference type="InterPro" id="IPR003657">
    <property type="entry name" value="WRKY_dom"/>
</dbReference>
<feature type="region of interest" description="Disordered" evidence="7">
    <location>
        <begin position="38"/>
        <end position="74"/>
    </location>
</feature>
<evidence type="ECO:0000256" key="4">
    <source>
        <dbReference type="ARBA" id="ARBA00023125"/>
    </source>
</evidence>
<reference evidence="9" key="2">
    <citation type="submission" date="2018-10" db="UniProtKB">
        <authorList>
            <consortium name="EnsemblPlants"/>
        </authorList>
    </citation>
    <scope>IDENTIFICATION</scope>
</reference>
<feature type="compositionally biased region" description="Polar residues" evidence="7">
    <location>
        <begin position="61"/>
        <end position="74"/>
    </location>
</feature>
<dbReference type="Proteomes" id="UP000019116">
    <property type="component" value="Chromosome 7A"/>
</dbReference>
<dbReference type="Gene3D" id="2.20.25.80">
    <property type="entry name" value="WRKY domain"/>
    <property type="match status" value="2"/>
</dbReference>